<evidence type="ECO:0000313" key="1">
    <source>
        <dbReference type="EMBL" id="CAG8832063.1"/>
    </source>
</evidence>
<feature type="non-terminal residue" evidence="1">
    <location>
        <position position="113"/>
    </location>
</feature>
<feature type="non-terminal residue" evidence="1">
    <location>
        <position position="1"/>
    </location>
</feature>
<comment type="caution">
    <text evidence="1">The sequence shown here is derived from an EMBL/GenBank/DDBJ whole genome shotgun (WGS) entry which is preliminary data.</text>
</comment>
<dbReference type="EMBL" id="CAJVQC010102788">
    <property type="protein sequence ID" value="CAG8832063.1"/>
    <property type="molecule type" value="Genomic_DNA"/>
</dbReference>
<evidence type="ECO:0000313" key="2">
    <source>
        <dbReference type="Proteomes" id="UP000789920"/>
    </source>
</evidence>
<protein>
    <submittedName>
        <fullName evidence="1">33776_t:CDS:1</fullName>
    </submittedName>
</protein>
<keyword evidence="2" id="KW-1185">Reference proteome</keyword>
<gene>
    <name evidence="1" type="ORF">RPERSI_LOCUS28344</name>
</gene>
<reference evidence="1" key="1">
    <citation type="submission" date="2021-06" db="EMBL/GenBank/DDBJ databases">
        <authorList>
            <person name="Kallberg Y."/>
            <person name="Tangrot J."/>
            <person name="Rosling A."/>
        </authorList>
    </citation>
    <scope>NUCLEOTIDE SEQUENCE</scope>
    <source>
        <strain evidence="1">MA461A</strain>
    </source>
</reference>
<dbReference type="Proteomes" id="UP000789920">
    <property type="component" value="Unassembled WGS sequence"/>
</dbReference>
<proteinExistence type="predicted"/>
<organism evidence="1 2">
    <name type="scientific">Racocetra persica</name>
    <dbReference type="NCBI Taxonomy" id="160502"/>
    <lineage>
        <taxon>Eukaryota</taxon>
        <taxon>Fungi</taxon>
        <taxon>Fungi incertae sedis</taxon>
        <taxon>Mucoromycota</taxon>
        <taxon>Glomeromycotina</taxon>
        <taxon>Glomeromycetes</taxon>
        <taxon>Diversisporales</taxon>
        <taxon>Gigasporaceae</taxon>
        <taxon>Racocetra</taxon>
    </lineage>
</organism>
<name>A0ACA9S8X0_9GLOM</name>
<sequence>HVHKHANKHKCPTCCKSRGSPGWNDKIHSTNNIVNYDISTPQDCCNSCVEDPNCVEWLFHNRDKPDKPFCTHGFNSSDPNSETCSGELFTPSSFLTPSGLKNDEGGIIRCSDG</sequence>
<accession>A0ACA9S8X0</accession>